<name>A0ABT0IDJ8_9ACTN</name>
<organism evidence="3 4">
    <name type="scientific">Streptomyces lichenis</name>
    <dbReference type="NCBI Taxonomy" id="2306967"/>
    <lineage>
        <taxon>Bacteria</taxon>
        <taxon>Bacillati</taxon>
        <taxon>Actinomycetota</taxon>
        <taxon>Actinomycetes</taxon>
        <taxon>Kitasatosporales</taxon>
        <taxon>Streptomycetaceae</taxon>
        <taxon>Streptomyces</taxon>
    </lineage>
</organism>
<gene>
    <name evidence="3" type="ORF">M1O15_18770</name>
</gene>
<dbReference type="Pfam" id="PF13560">
    <property type="entry name" value="HTH_31"/>
    <property type="match status" value="1"/>
</dbReference>
<dbReference type="CDD" id="cd00093">
    <property type="entry name" value="HTH_XRE"/>
    <property type="match status" value="1"/>
</dbReference>
<dbReference type="Gene3D" id="1.10.260.40">
    <property type="entry name" value="lambda repressor-like DNA-binding domains"/>
    <property type="match status" value="1"/>
</dbReference>
<feature type="domain" description="HTH cro/C1-type" evidence="2">
    <location>
        <begin position="33"/>
        <end position="87"/>
    </location>
</feature>
<dbReference type="PROSITE" id="PS50943">
    <property type="entry name" value="HTH_CROC1"/>
    <property type="match status" value="1"/>
</dbReference>
<protein>
    <submittedName>
        <fullName evidence="3">Helix-turn-helix transcriptional regulator</fullName>
    </submittedName>
</protein>
<evidence type="ECO:0000256" key="1">
    <source>
        <dbReference type="SAM" id="MobiDB-lite"/>
    </source>
</evidence>
<dbReference type="SUPFAM" id="SSF47413">
    <property type="entry name" value="lambda repressor-like DNA-binding domains"/>
    <property type="match status" value="1"/>
</dbReference>
<dbReference type="EMBL" id="JALPTH010000018">
    <property type="protein sequence ID" value="MCK8679398.1"/>
    <property type="molecule type" value="Genomic_DNA"/>
</dbReference>
<evidence type="ECO:0000259" key="2">
    <source>
        <dbReference type="PROSITE" id="PS50943"/>
    </source>
</evidence>
<evidence type="ECO:0000313" key="4">
    <source>
        <dbReference type="Proteomes" id="UP001522868"/>
    </source>
</evidence>
<dbReference type="InterPro" id="IPR001387">
    <property type="entry name" value="Cro/C1-type_HTH"/>
</dbReference>
<dbReference type="SMART" id="SM00530">
    <property type="entry name" value="HTH_XRE"/>
    <property type="match status" value="1"/>
</dbReference>
<dbReference type="InterPro" id="IPR010982">
    <property type="entry name" value="Lambda_DNA-bd_dom_sf"/>
</dbReference>
<dbReference type="Proteomes" id="UP001522868">
    <property type="component" value="Unassembled WGS sequence"/>
</dbReference>
<reference evidence="3 4" key="1">
    <citation type="submission" date="2022-04" db="EMBL/GenBank/DDBJ databases">
        <title>Streptomyces sp. nov. LCR6-01 isolated from Lichen of Dirinaria sp.</title>
        <authorList>
            <person name="Kanchanasin P."/>
            <person name="Tanasupawat S."/>
            <person name="Phongsopitanun W."/>
        </authorList>
    </citation>
    <scope>NUCLEOTIDE SEQUENCE [LARGE SCALE GENOMIC DNA]</scope>
    <source>
        <strain evidence="3 4">LCR6-01</strain>
    </source>
</reference>
<comment type="caution">
    <text evidence="3">The sequence shown here is derived from an EMBL/GenBank/DDBJ whole genome shotgun (WGS) entry which is preliminary data.</text>
</comment>
<dbReference type="Pfam" id="PF19054">
    <property type="entry name" value="DUF5753"/>
    <property type="match status" value="1"/>
</dbReference>
<feature type="region of interest" description="Disordered" evidence="1">
    <location>
        <begin position="1"/>
        <end position="23"/>
    </location>
</feature>
<dbReference type="RefSeq" id="WP_248635103.1">
    <property type="nucleotide sequence ID" value="NZ_JALPTH010000018.1"/>
</dbReference>
<accession>A0ABT0IDJ8</accession>
<dbReference type="InterPro" id="IPR043917">
    <property type="entry name" value="DUF5753"/>
</dbReference>
<proteinExistence type="predicted"/>
<evidence type="ECO:0000313" key="3">
    <source>
        <dbReference type="EMBL" id="MCK8679398.1"/>
    </source>
</evidence>
<keyword evidence="4" id="KW-1185">Reference proteome</keyword>
<sequence>MHSSRKSGKPPKPTKPQQKSDKVTSWHLIGAQLAQLRRAAGLSQPKLAVKLSISPETLASIEQGRRPLRIDRAQELDDVLGTNGVLAVGVSRVPAKERYPAFVQDFIELEATARALSSYECQAIPGILQTDAYATALFNSRFPPYTPEEREDHHSDRIDRRKLFDREPTPPTMSFIIEQSVLDCELGGEEVTREQIRHLRRIADLPYISLQIMPRKRHTHAGLNGPFVLLETDEHQQLAYIEGQRVSFLIQDPIEVSILQQKYGMLRSQALNTEDTKGLLDDLAGEA</sequence>